<dbReference type="Proteomes" id="UP001187143">
    <property type="component" value="Unassembled WGS sequence"/>
</dbReference>
<dbReference type="EMBL" id="JAWLLD010000105">
    <property type="protein sequence ID" value="MDV7016307.1"/>
    <property type="molecule type" value="Genomic_DNA"/>
</dbReference>
<organism evidence="1 2">
    <name type="scientific">Mycobacterium intracellulare</name>
    <dbReference type="NCBI Taxonomy" id="1767"/>
    <lineage>
        <taxon>Bacteria</taxon>
        <taxon>Bacillati</taxon>
        <taxon>Actinomycetota</taxon>
        <taxon>Actinomycetes</taxon>
        <taxon>Mycobacteriales</taxon>
        <taxon>Mycobacteriaceae</taxon>
        <taxon>Mycobacterium</taxon>
        <taxon>Mycobacterium avium complex (MAC)</taxon>
    </lineage>
</organism>
<accession>A0AAE4RK23</accession>
<feature type="non-terminal residue" evidence="1">
    <location>
        <position position="1"/>
    </location>
</feature>
<protein>
    <submittedName>
        <fullName evidence="1">Uncharacterized protein</fullName>
    </submittedName>
</protein>
<evidence type="ECO:0000313" key="1">
    <source>
        <dbReference type="EMBL" id="MDV7016307.1"/>
    </source>
</evidence>
<dbReference type="RefSeq" id="WP_317728872.1">
    <property type="nucleotide sequence ID" value="NZ_JAWLLC010000082.1"/>
</dbReference>
<gene>
    <name evidence="1" type="ORF">R4F53_29055</name>
</gene>
<reference evidence="1" key="1">
    <citation type="submission" date="2023-10" db="EMBL/GenBank/DDBJ databases">
        <title>Characterization and genome sequence of Mycobacterium intracellulare ABSURDO, a novel pathogenic isolate with three colony morphotypes that vary in growth and acid-fastness.</title>
        <authorList>
            <person name="Jude B.A."/>
            <person name="Robinson R.T."/>
        </authorList>
    </citation>
    <scope>NUCLEOTIDE SEQUENCE</scope>
    <source>
        <strain evidence="1">ABSURDO Component B</strain>
    </source>
</reference>
<name>A0AAE4RK23_MYCIT</name>
<sequence length="116" mass="12601">MAHITTTVYLNHAEGHLLGFNLCSPARLHQAANFYLELVDGAPADLAVRGALEIVFEQLNIDHPQHAWAQHYRLAGHRSLCVGDVVVLAETAWACAPIGWTPVTAGELRAAIVVTR</sequence>
<dbReference type="AlphaFoldDB" id="A0AAE4RK23"/>
<proteinExistence type="predicted"/>
<comment type="caution">
    <text evidence="1">The sequence shown here is derived from an EMBL/GenBank/DDBJ whole genome shotgun (WGS) entry which is preliminary data.</text>
</comment>
<evidence type="ECO:0000313" key="2">
    <source>
        <dbReference type="Proteomes" id="UP001187143"/>
    </source>
</evidence>